<evidence type="ECO:0000313" key="2">
    <source>
        <dbReference type="EMBL" id="MCH85750.1"/>
    </source>
</evidence>
<name>A0A392ME39_9FABA</name>
<reference evidence="2 3" key="1">
    <citation type="journal article" date="2018" name="Front. Plant Sci.">
        <title>Red Clover (Trifolium pratense) and Zigzag Clover (T. medium) - A Picture of Genomic Similarities and Differences.</title>
        <authorList>
            <person name="Dluhosova J."/>
            <person name="Istvanek J."/>
            <person name="Nedelnik J."/>
            <person name="Repkova J."/>
        </authorList>
    </citation>
    <scope>NUCLEOTIDE SEQUENCE [LARGE SCALE GENOMIC DNA]</scope>
    <source>
        <strain evidence="3">cv. 10/8</strain>
        <tissue evidence="2">Leaf</tissue>
    </source>
</reference>
<organism evidence="2 3">
    <name type="scientific">Trifolium medium</name>
    <dbReference type="NCBI Taxonomy" id="97028"/>
    <lineage>
        <taxon>Eukaryota</taxon>
        <taxon>Viridiplantae</taxon>
        <taxon>Streptophyta</taxon>
        <taxon>Embryophyta</taxon>
        <taxon>Tracheophyta</taxon>
        <taxon>Spermatophyta</taxon>
        <taxon>Magnoliopsida</taxon>
        <taxon>eudicotyledons</taxon>
        <taxon>Gunneridae</taxon>
        <taxon>Pentapetalae</taxon>
        <taxon>rosids</taxon>
        <taxon>fabids</taxon>
        <taxon>Fabales</taxon>
        <taxon>Fabaceae</taxon>
        <taxon>Papilionoideae</taxon>
        <taxon>50 kb inversion clade</taxon>
        <taxon>NPAAA clade</taxon>
        <taxon>Hologalegina</taxon>
        <taxon>IRL clade</taxon>
        <taxon>Trifolieae</taxon>
        <taxon>Trifolium</taxon>
    </lineage>
</organism>
<evidence type="ECO:0008006" key="4">
    <source>
        <dbReference type="Google" id="ProtNLM"/>
    </source>
</evidence>
<dbReference type="EMBL" id="LXQA010009077">
    <property type="protein sequence ID" value="MCH85750.1"/>
    <property type="molecule type" value="Genomic_DNA"/>
</dbReference>
<keyword evidence="1" id="KW-1133">Transmembrane helix</keyword>
<dbReference type="AlphaFoldDB" id="A0A392ME39"/>
<keyword evidence="1" id="KW-0812">Transmembrane</keyword>
<keyword evidence="3" id="KW-1185">Reference proteome</keyword>
<evidence type="ECO:0000313" key="3">
    <source>
        <dbReference type="Proteomes" id="UP000265520"/>
    </source>
</evidence>
<protein>
    <recommendedName>
        <fullName evidence="4">Transmembrane protein</fullName>
    </recommendedName>
</protein>
<keyword evidence="1" id="KW-0472">Membrane</keyword>
<dbReference type="Proteomes" id="UP000265520">
    <property type="component" value="Unassembled WGS sequence"/>
</dbReference>
<gene>
    <name evidence="2" type="ORF">A2U01_0006600</name>
</gene>
<sequence>MCGGGATRSVSAPPVSCLPVRSCAFLSGVRPSDAFKPPPPSFLRFAAALQGTCCWCWILVWVVGLSFWSSDLLDTVRADEKVTVPTPVVLQNPYGAE</sequence>
<accession>A0A392ME39</accession>
<proteinExistence type="predicted"/>
<feature type="transmembrane region" description="Helical" evidence="1">
    <location>
        <begin position="45"/>
        <end position="68"/>
    </location>
</feature>
<comment type="caution">
    <text evidence="2">The sequence shown here is derived from an EMBL/GenBank/DDBJ whole genome shotgun (WGS) entry which is preliminary data.</text>
</comment>
<evidence type="ECO:0000256" key="1">
    <source>
        <dbReference type="SAM" id="Phobius"/>
    </source>
</evidence>